<keyword evidence="3" id="KW-1185">Reference proteome</keyword>
<protein>
    <submittedName>
        <fullName evidence="2">Uncharacterized protein</fullName>
    </submittedName>
</protein>
<feature type="compositionally biased region" description="Low complexity" evidence="1">
    <location>
        <begin position="1"/>
        <end position="20"/>
    </location>
</feature>
<accession>A0AAU9NRH2</accession>
<organism evidence="2 3">
    <name type="scientific">Lactuca virosa</name>
    <dbReference type="NCBI Taxonomy" id="75947"/>
    <lineage>
        <taxon>Eukaryota</taxon>
        <taxon>Viridiplantae</taxon>
        <taxon>Streptophyta</taxon>
        <taxon>Embryophyta</taxon>
        <taxon>Tracheophyta</taxon>
        <taxon>Spermatophyta</taxon>
        <taxon>Magnoliopsida</taxon>
        <taxon>eudicotyledons</taxon>
        <taxon>Gunneridae</taxon>
        <taxon>Pentapetalae</taxon>
        <taxon>asterids</taxon>
        <taxon>campanulids</taxon>
        <taxon>Asterales</taxon>
        <taxon>Asteraceae</taxon>
        <taxon>Cichorioideae</taxon>
        <taxon>Cichorieae</taxon>
        <taxon>Lactucinae</taxon>
        <taxon>Lactuca</taxon>
    </lineage>
</organism>
<comment type="caution">
    <text evidence="2">The sequence shown here is derived from an EMBL/GenBank/DDBJ whole genome shotgun (WGS) entry which is preliminary data.</text>
</comment>
<proteinExistence type="predicted"/>
<feature type="region of interest" description="Disordered" evidence="1">
    <location>
        <begin position="1"/>
        <end position="29"/>
    </location>
</feature>
<gene>
    <name evidence="2" type="ORF">LVIROSA_LOCUS26616</name>
</gene>
<dbReference type="Proteomes" id="UP001157418">
    <property type="component" value="Unassembled WGS sequence"/>
</dbReference>
<reference evidence="2 3" key="1">
    <citation type="submission" date="2022-01" db="EMBL/GenBank/DDBJ databases">
        <authorList>
            <person name="Xiong W."/>
            <person name="Schranz E."/>
        </authorList>
    </citation>
    <scope>NUCLEOTIDE SEQUENCE [LARGE SCALE GENOMIC DNA]</scope>
</reference>
<dbReference type="EMBL" id="CAKMRJ010005412">
    <property type="protein sequence ID" value="CAH1440482.1"/>
    <property type="molecule type" value="Genomic_DNA"/>
</dbReference>
<sequence>MGSDSISLLHSSSQRSPASSHTADPFPFSAPDLQSPVPAAIFTLSDHLASPAFFFWFVQSRGSHLVDRS</sequence>
<evidence type="ECO:0000256" key="1">
    <source>
        <dbReference type="SAM" id="MobiDB-lite"/>
    </source>
</evidence>
<evidence type="ECO:0000313" key="3">
    <source>
        <dbReference type="Proteomes" id="UP001157418"/>
    </source>
</evidence>
<dbReference type="AlphaFoldDB" id="A0AAU9NRH2"/>
<evidence type="ECO:0000313" key="2">
    <source>
        <dbReference type="EMBL" id="CAH1440482.1"/>
    </source>
</evidence>
<name>A0AAU9NRH2_9ASTR</name>